<protein>
    <submittedName>
        <fullName evidence="1">Uncharacterized protein</fullName>
    </submittedName>
</protein>
<evidence type="ECO:0000313" key="2">
    <source>
        <dbReference type="Proteomes" id="UP000076962"/>
    </source>
</evidence>
<dbReference type="AlphaFoldDB" id="A0A176S7V9"/>
<proteinExistence type="predicted"/>
<accession>A0A176S7V9</accession>
<organism evidence="1 2">
    <name type="scientific">Candidatus Thiomargarita nelsonii</name>
    <dbReference type="NCBI Taxonomy" id="1003181"/>
    <lineage>
        <taxon>Bacteria</taxon>
        <taxon>Pseudomonadati</taxon>
        <taxon>Pseudomonadota</taxon>
        <taxon>Gammaproteobacteria</taxon>
        <taxon>Thiotrichales</taxon>
        <taxon>Thiotrichaceae</taxon>
        <taxon>Thiomargarita</taxon>
    </lineage>
</organism>
<dbReference type="EMBL" id="LUTY01000021">
    <property type="protein sequence ID" value="OAD24077.1"/>
    <property type="molecule type" value="Genomic_DNA"/>
</dbReference>
<dbReference type="Proteomes" id="UP000076962">
    <property type="component" value="Unassembled WGS sequence"/>
</dbReference>
<reference evidence="1 2" key="1">
    <citation type="submission" date="2016-05" db="EMBL/GenBank/DDBJ databases">
        <title>Single-cell genome of chain-forming Candidatus Thiomargarita nelsonii and comparison to other large sulfur-oxidizing bacteria.</title>
        <authorList>
            <person name="Winkel M."/>
            <person name="Salman V."/>
            <person name="Woyke T."/>
            <person name="Schulz-Vogt H."/>
            <person name="Richter M."/>
            <person name="Flood B."/>
            <person name="Bailey J."/>
            <person name="Amann R."/>
            <person name="Mussmann M."/>
        </authorList>
    </citation>
    <scope>NUCLEOTIDE SEQUENCE [LARGE SCALE GENOMIC DNA]</scope>
    <source>
        <strain evidence="1 2">THI036</strain>
    </source>
</reference>
<name>A0A176S7V9_9GAMM</name>
<sequence>MGRIVNVFRSLTLTSCRCRMVLSSDTSPHPHRPLVLCLISLHLKSPVSSHTHYCVA</sequence>
<gene>
    <name evidence="1" type="ORF">THIOM_000075</name>
</gene>
<evidence type="ECO:0000313" key="1">
    <source>
        <dbReference type="EMBL" id="OAD24077.1"/>
    </source>
</evidence>
<comment type="caution">
    <text evidence="1">The sequence shown here is derived from an EMBL/GenBank/DDBJ whole genome shotgun (WGS) entry which is preliminary data.</text>
</comment>
<keyword evidence="2" id="KW-1185">Reference proteome</keyword>